<dbReference type="PANTHER" id="PTHR12526:SF638">
    <property type="entry name" value="SPORE COAT PROTEIN SA"/>
    <property type="match status" value="1"/>
</dbReference>
<feature type="domain" description="Glycosyltransferase subfamily 4-like N-terminal" evidence="2">
    <location>
        <begin position="23"/>
        <end position="174"/>
    </location>
</feature>
<accession>A0ABW0QRW5</accession>
<evidence type="ECO:0000313" key="3">
    <source>
        <dbReference type="EMBL" id="MFC5527291.1"/>
    </source>
</evidence>
<organism evidence="3 4">
    <name type="scientific">Rhodanobacter ginsengisoli</name>
    <dbReference type="NCBI Taxonomy" id="418646"/>
    <lineage>
        <taxon>Bacteria</taxon>
        <taxon>Pseudomonadati</taxon>
        <taxon>Pseudomonadota</taxon>
        <taxon>Gammaproteobacteria</taxon>
        <taxon>Lysobacterales</taxon>
        <taxon>Rhodanobacteraceae</taxon>
        <taxon>Rhodanobacter</taxon>
    </lineage>
</organism>
<evidence type="ECO:0000259" key="1">
    <source>
        <dbReference type="Pfam" id="PF00534"/>
    </source>
</evidence>
<proteinExistence type="predicted"/>
<dbReference type="Proteomes" id="UP001596114">
    <property type="component" value="Unassembled WGS sequence"/>
</dbReference>
<dbReference type="Pfam" id="PF13439">
    <property type="entry name" value="Glyco_transf_4"/>
    <property type="match status" value="1"/>
</dbReference>
<keyword evidence="3" id="KW-0328">Glycosyltransferase</keyword>
<dbReference type="Pfam" id="PF00534">
    <property type="entry name" value="Glycos_transf_1"/>
    <property type="match status" value="1"/>
</dbReference>
<keyword evidence="4" id="KW-1185">Reference proteome</keyword>
<dbReference type="InterPro" id="IPR028098">
    <property type="entry name" value="Glyco_trans_4-like_N"/>
</dbReference>
<gene>
    <name evidence="3" type="ORF">ACFPPA_16240</name>
</gene>
<evidence type="ECO:0000259" key="2">
    <source>
        <dbReference type="Pfam" id="PF13439"/>
    </source>
</evidence>
<comment type="caution">
    <text evidence="3">The sequence shown here is derived from an EMBL/GenBank/DDBJ whole genome shotgun (WGS) entry which is preliminary data.</text>
</comment>
<evidence type="ECO:0000313" key="4">
    <source>
        <dbReference type="Proteomes" id="UP001596114"/>
    </source>
</evidence>
<dbReference type="EMBL" id="JBHSNF010000004">
    <property type="protein sequence ID" value="MFC5527291.1"/>
    <property type="molecule type" value="Genomic_DNA"/>
</dbReference>
<reference evidence="4" key="1">
    <citation type="journal article" date="2019" name="Int. J. Syst. Evol. Microbiol.">
        <title>The Global Catalogue of Microorganisms (GCM) 10K type strain sequencing project: providing services to taxonomists for standard genome sequencing and annotation.</title>
        <authorList>
            <consortium name="The Broad Institute Genomics Platform"/>
            <consortium name="The Broad Institute Genome Sequencing Center for Infectious Disease"/>
            <person name="Wu L."/>
            <person name="Ma J."/>
        </authorList>
    </citation>
    <scope>NUCLEOTIDE SEQUENCE [LARGE SCALE GENOMIC DNA]</scope>
    <source>
        <strain evidence="4">CGMCC 1.16619</strain>
    </source>
</reference>
<dbReference type="SUPFAM" id="SSF53756">
    <property type="entry name" value="UDP-Glycosyltransferase/glycogen phosphorylase"/>
    <property type="match status" value="1"/>
</dbReference>
<dbReference type="GO" id="GO:0016757">
    <property type="term" value="F:glycosyltransferase activity"/>
    <property type="evidence" value="ECO:0007669"/>
    <property type="project" value="UniProtKB-KW"/>
</dbReference>
<keyword evidence="3" id="KW-0808">Transferase</keyword>
<feature type="domain" description="Glycosyl transferase family 1" evidence="1">
    <location>
        <begin position="199"/>
        <end position="345"/>
    </location>
</feature>
<dbReference type="RefSeq" id="WP_377321810.1">
    <property type="nucleotide sequence ID" value="NZ_JBHSNF010000004.1"/>
</dbReference>
<dbReference type="Gene3D" id="3.40.50.2000">
    <property type="entry name" value="Glycogen Phosphorylase B"/>
    <property type="match status" value="2"/>
</dbReference>
<dbReference type="InterPro" id="IPR001296">
    <property type="entry name" value="Glyco_trans_1"/>
</dbReference>
<protein>
    <submittedName>
        <fullName evidence="3">Glycosyltransferase</fullName>
        <ecNumber evidence="3">2.4.-.-</ecNumber>
    </submittedName>
</protein>
<sequence>MSSISAPAKLLTVVQLIPALHSGGAERSALEIARALVQAGHRSVVISAGGRLVEQLQAEGSEHVTLDLGRKSLLTLMRLGTLRRVLRELKPDIVHARSRLPAWLGWWALKGMRPQPHFVTTVHGLNSPGRYSAILLRGERVVAVSQTLRDYVLSHYRWLEPARVRVIPRGIDPEAFPYGHRPDDAWQKAFFAEFPVLAEAPLLTLPGRGTRLKGHHDAIELLADLKRRGIEARLLLLGVIEPGREAYVAELRELIHLRGLASQVVLAPPRHDIRDIYAVSALVLQLSNKPESFGRTVIEALSLCRPVLGYAHGGVGELLAELYPAGRVPPGDRERLVERAAELLRVAPSISPLQSYRLTDMQQATLALYDEVSGS</sequence>
<dbReference type="EC" id="2.4.-.-" evidence="3"/>
<dbReference type="PANTHER" id="PTHR12526">
    <property type="entry name" value="GLYCOSYLTRANSFERASE"/>
    <property type="match status" value="1"/>
</dbReference>
<name>A0ABW0QRW5_9GAMM</name>